<dbReference type="AlphaFoldDB" id="A0AAJ5VRP1"/>
<gene>
    <name evidence="2" type="ORF">P0Y65_14610</name>
</gene>
<organism evidence="2 3">
    <name type="scientific">Candidatus Devosia phytovorans</name>
    <dbReference type="NCBI Taxonomy" id="3121372"/>
    <lineage>
        <taxon>Bacteria</taxon>
        <taxon>Pseudomonadati</taxon>
        <taxon>Pseudomonadota</taxon>
        <taxon>Alphaproteobacteria</taxon>
        <taxon>Hyphomicrobiales</taxon>
        <taxon>Devosiaceae</taxon>
        <taxon>Devosia</taxon>
    </lineage>
</organism>
<name>A0AAJ5VRP1_9HYPH</name>
<keyword evidence="1" id="KW-0732">Signal</keyword>
<evidence type="ECO:0000313" key="2">
    <source>
        <dbReference type="EMBL" id="WEK03419.1"/>
    </source>
</evidence>
<sequence>MRALAALAAVSLMLSSISAQADAVADLAGSTYRGTATVEAVSQPDGVMLHRASGNAEITLSLDEQGLLLFTGEAMIDGQSAMRFDHALSAQNDGFWRTDDDEAAMEISPQGEISMQAMSNGFIITAAGNVDAASLQLHLRTNGHAVEPDFVFVFDLVPQDGAKPDRVGKCDHVVWQPRSMANPFGSTMSSVMVPVCIPAPRH</sequence>
<feature type="signal peptide" evidence="1">
    <location>
        <begin position="1"/>
        <end position="21"/>
    </location>
</feature>
<dbReference type="Proteomes" id="UP001217476">
    <property type="component" value="Chromosome"/>
</dbReference>
<feature type="chain" id="PRO_5042581447" evidence="1">
    <location>
        <begin position="22"/>
        <end position="202"/>
    </location>
</feature>
<evidence type="ECO:0000256" key="1">
    <source>
        <dbReference type="SAM" id="SignalP"/>
    </source>
</evidence>
<proteinExistence type="predicted"/>
<reference evidence="2" key="1">
    <citation type="submission" date="2023-03" db="EMBL/GenBank/DDBJ databases">
        <title>Andean soil-derived lignocellulolytic bacterial consortium as a source of novel taxa and putative plastic-active enzymes.</title>
        <authorList>
            <person name="Diaz-Garcia L."/>
            <person name="Chuvochina M."/>
            <person name="Feuerriegel G."/>
            <person name="Bunk B."/>
            <person name="Sproer C."/>
            <person name="Streit W.R."/>
            <person name="Rodriguez L.M."/>
            <person name="Overmann J."/>
            <person name="Jimenez D.J."/>
        </authorList>
    </citation>
    <scope>NUCLEOTIDE SEQUENCE</scope>
    <source>
        <strain evidence="2">MAG 4196</strain>
    </source>
</reference>
<dbReference type="EMBL" id="CP119312">
    <property type="protein sequence ID" value="WEK03419.1"/>
    <property type="molecule type" value="Genomic_DNA"/>
</dbReference>
<accession>A0AAJ5VRP1</accession>
<evidence type="ECO:0000313" key="3">
    <source>
        <dbReference type="Proteomes" id="UP001217476"/>
    </source>
</evidence>
<protein>
    <submittedName>
        <fullName evidence="2">Uncharacterized protein</fullName>
    </submittedName>
</protein>